<proteinExistence type="inferred from homology"/>
<feature type="compositionally biased region" description="Basic and acidic residues" evidence="7">
    <location>
        <begin position="831"/>
        <end position="845"/>
    </location>
</feature>
<comment type="caution">
    <text evidence="10">The sequence shown here is derived from an EMBL/GenBank/DDBJ whole genome shotgun (WGS) entry which is preliminary data.</text>
</comment>
<feature type="compositionally biased region" description="Polar residues" evidence="7">
    <location>
        <begin position="847"/>
        <end position="857"/>
    </location>
</feature>
<dbReference type="CDD" id="cd18791">
    <property type="entry name" value="SF2_C_RHA"/>
    <property type="match status" value="1"/>
</dbReference>
<dbReference type="InterPro" id="IPR001650">
    <property type="entry name" value="Helicase_C-like"/>
</dbReference>
<reference evidence="10 11" key="1">
    <citation type="submission" date="2024-04" db="EMBL/GenBank/DDBJ databases">
        <title>Tritrichomonas musculus Genome.</title>
        <authorList>
            <person name="Alves-Ferreira E."/>
            <person name="Grigg M."/>
            <person name="Lorenzi H."/>
            <person name="Galac M."/>
        </authorList>
    </citation>
    <scope>NUCLEOTIDE SEQUENCE [LARGE SCALE GENOMIC DNA]</scope>
    <source>
        <strain evidence="10 11">EAF2021</strain>
    </source>
</reference>
<dbReference type="PANTHER" id="PTHR18934">
    <property type="entry name" value="ATP-DEPENDENT RNA HELICASE"/>
    <property type="match status" value="1"/>
</dbReference>
<dbReference type="InterPro" id="IPR002464">
    <property type="entry name" value="DNA/RNA_helicase_DEAH_CS"/>
</dbReference>
<feature type="domain" description="Helicase C-terminal" evidence="9">
    <location>
        <begin position="383"/>
        <end position="557"/>
    </location>
</feature>
<dbReference type="EC" id="3.6.4.13" evidence="1"/>
<dbReference type="Gene3D" id="3.40.50.300">
    <property type="entry name" value="P-loop containing nucleotide triphosphate hydrolases"/>
    <property type="match status" value="2"/>
</dbReference>
<feature type="compositionally biased region" description="Basic residues" evidence="7">
    <location>
        <begin position="922"/>
        <end position="931"/>
    </location>
</feature>
<dbReference type="Proteomes" id="UP001470230">
    <property type="component" value="Unassembled WGS sequence"/>
</dbReference>
<dbReference type="SMART" id="SM00847">
    <property type="entry name" value="HA2"/>
    <property type="match status" value="1"/>
</dbReference>
<dbReference type="InterPro" id="IPR011545">
    <property type="entry name" value="DEAD/DEAH_box_helicase_dom"/>
</dbReference>
<dbReference type="SMART" id="SM00487">
    <property type="entry name" value="DEXDc"/>
    <property type="match status" value="1"/>
</dbReference>
<evidence type="ECO:0000259" key="8">
    <source>
        <dbReference type="PROSITE" id="PS51192"/>
    </source>
</evidence>
<dbReference type="SUPFAM" id="SSF52540">
    <property type="entry name" value="P-loop containing nucleoside triphosphate hydrolases"/>
    <property type="match status" value="1"/>
</dbReference>
<dbReference type="Gene3D" id="1.20.120.1080">
    <property type="match status" value="1"/>
</dbReference>
<dbReference type="Pfam" id="PF07717">
    <property type="entry name" value="OB_NTP_bind"/>
    <property type="match status" value="1"/>
</dbReference>
<evidence type="ECO:0000256" key="5">
    <source>
        <dbReference type="ARBA" id="ARBA00022840"/>
    </source>
</evidence>
<dbReference type="PROSITE" id="PS00690">
    <property type="entry name" value="DEAH_ATP_HELICASE"/>
    <property type="match status" value="1"/>
</dbReference>
<sequence length="931" mass="105382">MSDEFQENEIEIERNWYDNEETSHVVDTTSKRFSKLKKHALTPSTNIQRQMDVDKWERLLVEQSGVIPARPIINNDDEDTESRVYLSVNSARPDFLSNYNSTMFQQPKADPRFNSEGDLYILAKNGSQVVADWRKHHEQQQEMVDMANLERFEKIKKGKQIMEAVRQHNTSTFKDLLIDTGNVNRTSLPIFQCKEKILRLIAENNAIIIVGETGSGKTTQLTQFLMEEGYGRFGQIVCTQPRRVAAVSVAKRVADEMNVELGQEVGYTIRFEEVTSPKTVIKYMTDGILLRESLFDENLDRYSVIIMDEAHERTLNTDILFGVLKRILARRNDLRVLVTSATMDSTRFSNYFGGCPILNVSGRAFDVELSYMRSNPPDYVAAAVIHAVKVHLTEPPGDILIFMTGMEDIECTCEMIRKKLDEREEECPPMEVLPIYSQLPADLQAKVFETMDCRKCIVASNIAETSLTINGIRYVIDCGFGKQKNYSSKAGLDTLLVQPISQASAIQRSGRAGRTMNGKCWRLYTEISFNFEMPPMTIPEIQRTNLSNAILLLKSMGFNDVLSFEFMDRPPLDNFMHALTQLWSLRALSDDGSLTELGKEMVQFPLDPTLSKMLLVGSKFGCLDEVLTIVSMLSAPQAFFKPKGHEEEADSMKEKFIVPESDHLTLLNVFNLWSAVGRGSTNDRARDSERASWARKHFIHNISLVKANEIRRQLVDIAREAGLSHSSSGDDWTIVRKAICSAYFHQTARLKGINEYVNLHTGVQCFLHPSSALAGLGLVPEYIVYHELILTTKHYIHYVTAVDPLWLSQMAPEFFTATDAFGNILEEGRPLPKIDEDTSIDDRRLYSMNSNTINKNKNQPEEKEDENKKSEQVNPIDLVNDEDIVLPTAFVKSTPNKESENNDSAAAQGDKPSLPQPSSGGMKKRKRLGQK</sequence>
<keyword evidence="11" id="KW-1185">Reference proteome</keyword>
<dbReference type="InterPro" id="IPR014001">
    <property type="entry name" value="Helicase_ATP-bd"/>
</dbReference>
<keyword evidence="2" id="KW-0547">Nucleotide-binding</keyword>
<feature type="compositionally biased region" description="Basic and acidic residues" evidence="7">
    <location>
        <begin position="858"/>
        <end position="871"/>
    </location>
</feature>
<dbReference type="InterPro" id="IPR011709">
    <property type="entry name" value="DEAD-box_helicase_OB_fold"/>
</dbReference>
<evidence type="ECO:0000256" key="1">
    <source>
        <dbReference type="ARBA" id="ARBA00012552"/>
    </source>
</evidence>
<evidence type="ECO:0000259" key="9">
    <source>
        <dbReference type="PROSITE" id="PS51194"/>
    </source>
</evidence>
<accession>A0ABR2IQC5</accession>
<protein>
    <recommendedName>
        <fullName evidence="1">RNA helicase</fullName>
        <ecNumber evidence="1">3.6.4.13</ecNumber>
    </recommendedName>
</protein>
<feature type="domain" description="Helicase ATP-binding" evidence="8">
    <location>
        <begin position="198"/>
        <end position="361"/>
    </location>
</feature>
<dbReference type="PROSITE" id="PS51192">
    <property type="entry name" value="HELICASE_ATP_BIND_1"/>
    <property type="match status" value="1"/>
</dbReference>
<dbReference type="EMBL" id="JAPFFF010000015">
    <property type="protein sequence ID" value="KAK8866543.1"/>
    <property type="molecule type" value="Genomic_DNA"/>
</dbReference>
<keyword evidence="4" id="KW-0347">Helicase</keyword>
<dbReference type="PROSITE" id="PS51194">
    <property type="entry name" value="HELICASE_CTER"/>
    <property type="match status" value="1"/>
</dbReference>
<evidence type="ECO:0000256" key="2">
    <source>
        <dbReference type="ARBA" id="ARBA00022741"/>
    </source>
</evidence>
<comment type="similarity">
    <text evidence="6">Belongs to the DEAD box helicase family. DEAH subfamily. PRP16 sub-subfamily.</text>
</comment>
<feature type="region of interest" description="Disordered" evidence="7">
    <location>
        <begin position="831"/>
        <end position="931"/>
    </location>
</feature>
<dbReference type="InterPro" id="IPR048333">
    <property type="entry name" value="HA2_WH"/>
</dbReference>
<dbReference type="PANTHER" id="PTHR18934:SF91">
    <property type="entry name" value="PRE-MRNA-SPLICING FACTOR ATP-DEPENDENT RNA HELICASE PRP16"/>
    <property type="match status" value="1"/>
</dbReference>
<organism evidence="10 11">
    <name type="scientific">Tritrichomonas musculus</name>
    <dbReference type="NCBI Taxonomy" id="1915356"/>
    <lineage>
        <taxon>Eukaryota</taxon>
        <taxon>Metamonada</taxon>
        <taxon>Parabasalia</taxon>
        <taxon>Tritrichomonadida</taxon>
        <taxon>Tritrichomonadidae</taxon>
        <taxon>Tritrichomonas</taxon>
    </lineage>
</organism>
<dbReference type="Pfam" id="PF21010">
    <property type="entry name" value="HA2_C"/>
    <property type="match status" value="1"/>
</dbReference>
<evidence type="ECO:0000256" key="3">
    <source>
        <dbReference type="ARBA" id="ARBA00022801"/>
    </source>
</evidence>
<evidence type="ECO:0000256" key="6">
    <source>
        <dbReference type="ARBA" id="ARBA00038040"/>
    </source>
</evidence>
<dbReference type="Pfam" id="PF00270">
    <property type="entry name" value="DEAD"/>
    <property type="match status" value="1"/>
</dbReference>
<dbReference type="Pfam" id="PF04408">
    <property type="entry name" value="WHD_HA2"/>
    <property type="match status" value="1"/>
</dbReference>
<evidence type="ECO:0000256" key="4">
    <source>
        <dbReference type="ARBA" id="ARBA00022806"/>
    </source>
</evidence>
<dbReference type="SMART" id="SM00490">
    <property type="entry name" value="HELICc"/>
    <property type="match status" value="1"/>
</dbReference>
<keyword evidence="3" id="KW-0378">Hydrolase</keyword>
<name>A0ABR2IQC5_9EUKA</name>
<dbReference type="Pfam" id="PF00271">
    <property type="entry name" value="Helicase_C"/>
    <property type="match status" value="1"/>
</dbReference>
<gene>
    <name evidence="10" type="ORF">M9Y10_009507</name>
</gene>
<keyword evidence="5" id="KW-0067">ATP-binding</keyword>
<dbReference type="InterPro" id="IPR027417">
    <property type="entry name" value="P-loop_NTPase"/>
</dbReference>
<evidence type="ECO:0000313" key="10">
    <source>
        <dbReference type="EMBL" id="KAK8866543.1"/>
    </source>
</evidence>
<evidence type="ECO:0000256" key="7">
    <source>
        <dbReference type="SAM" id="MobiDB-lite"/>
    </source>
</evidence>
<dbReference type="InterPro" id="IPR007502">
    <property type="entry name" value="Helicase-assoc_dom"/>
</dbReference>
<evidence type="ECO:0000313" key="11">
    <source>
        <dbReference type="Proteomes" id="UP001470230"/>
    </source>
</evidence>